<feature type="transmembrane region" description="Helical" evidence="6">
    <location>
        <begin position="244"/>
        <end position="267"/>
    </location>
</feature>
<keyword evidence="8" id="KW-1185">Reference proteome</keyword>
<protein>
    <recommendedName>
        <fullName evidence="9">Mid2 domain-containing protein</fullName>
    </recommendedName>
</protein>
<name>A0A9P9JHK3_9HYPO</name>
<dbReference type="Proteomes" id="UP000738349">
    <property type="component" value="Unassembled WGS sequence"/>
</dbReference>
<dbReference type="OrthoDB" id="5240751at2759"/>
<dbReference type="GO" id="GO:0071944">
    <property type="term" value="C:cell periphery"/>
    <property type="evidence" value="ECO:0007669"/>
    <property type="project" value="UniProtKB-ARBA"/>
</dbReference>
<evidence type="ECO:0000256" key="2">
    <source>
        <dbReference type="ARBA" id="ARBA00022692"/>
    </source>
</evidence>
<keyword evidence="4 6" id="KW-0472">Membrane</keyword>
<feature type="compositionally biased region" description="Low complexity" evidence="5">
    <location>
        <begin position="214"/>
        <end position="228"/>
    </location>
</feature>
<evidence type="ECO:0000256" key="5">
    <source>
        <dbReference type="SAM" id="MobiDB-lite"/>
    </source>
</evidence>
<evidence type="ECO:0000313" key="8">
    <source>
        <dbReference type="Proteomes" id="UP000738349"/>
    </source>
</evidence>
<dbReference type="AlphaFoldDB" id="A0A9P9JHK3"/>
<evidence type="ECO:0000256" key="4">
    <source>
        <dbReference type="ARBA" id="ARBA00023136"/>
    </source>
</evidence>
<organism evidence="7 8">
    <name type="scientific">Dactylonectria macrodidyma</name>
    <dbReference type="NCBI Taxonomy" id="307937"/>
    <lineage>
        <taxon>Eukaryota</taxon>
        <taxon>Fungi</taxon>
        <taxon>Dikarya</taxon>
        <taxon>Ascomycota</taxon>
        <taxon>Pezizomycotina</taxon>
        <taxon>Sordariomycetes</taxon>
        <taxon>Hypocreomycetidae</taxon>
        <taxon>Hypocreales</taxon>
        <taxon>Nectriaceae</taxon>
        <taxon>Dactylonectria</taxon>
    </lineage>
</organism>
<accession>A0A9P9JHK3</accession>
<evidence type="ECO:0000256" key="1">
    <source>
        <dbReference type="ARBA" id="ARBA00004167"/>
    </source>
</evidence>
<feature type="compositionally biased region" description="Low complexity" evidence="5">
    <location>
        <begin position="335"/>
        <end position="351"/>
    </location>
</feature>
<dbReference type="InterPro" id="IPR051694">
    <property type="entry name" value="Immunoregulatory_rcpt-like"/>
</dbReference>
<sequence length="393" mass="41795">MDRLAYNVKKADLGDLVQNAEESGAPNGPAASSTSSLVPESSGDASNPGLSGNHIQFDPWDENVFISSTVTTITLKYKINSGVQLNYMLWESWRDGEFSTIANANFKQAKEAAVEEPFQKVTAEYAILNVTEFADEDRLVDPAPMRFLMNWEADSENTLGNTTSDFFAIVDSGTDERPITDAIEKANESEAATEIVSKATATATASKVTDKADATQTSDSSSESSSGSNPEASKGGGGGLGTGAIAGIAVGAVIGVLLIGALAWFFLRKRRQNKKHANGYTATDSGNAYMVDKETHGRTADSPNSPYSDENGVQHIPADNATRDDPASTERALPRTSTSGSQGGRSASGAQTPQGVSTNVAHLVEDGMTADEIRRLEEEERQLDDEIERAARR</sequence>
<comment type="subcellular location">
    <subcellularLocation>
        <location evidence="1">Membrane</location>
        <topology evidence="1">Single-pass membrane protein</topology>
    </subcellularLocation>
</comment>
<proteinExistence type="predicted"/>
<feature type="region of interest" description="Disordered" evidence="5">
    <location>
        <begin position="206"/>
        <end position="236"/>
    </location>
</feature>
<keyword evidence="2 6" id="KW-0812">Transmembrane</keyword>
<dbReference type="PANTHER" id="PTHR15549">
    <property type="entry name" value="PAIRED IMMUNOGLOBULIN-LIKE TYPE 2 RECEPTOR"/>
    <property type="match status" value="1"/>
</dbReference>
<feature type="compositionally biased region" description="Polar residues" evidence="5">
    <location>
        <begin position="30"/>
        <end position="53"/>
    </location>
</feature>
<comment type="caution">
    <text evidence="7">The sequence shown here is derived from an EMBL/GenBank/DDBJ whole genome shotgun (WGS) entry which is preliminary data.</text>
</comment>
<keyword evidence="3 6" id="KW-1133">Transmembrane helix</keyword>
<dbReference type="EMBL" id="JAGMUV010000002">
    <property type="protein sequence ID" value="KAH7170853.1"/>
    <property type="molecule type" value="Genomic_DNA"/>
</dbReference>
<evidence type="ECO:0000256" key="3">
    <source>
        <dbReference type="ARBA" id="ARBA00022989"/>
    </source>
</evidence>
<evidence type="ECO:0000256" key="6">
    <source>
        <dbReference type="SAM" id="Phobius"/>
    </source>
</evidence>
<dbReference type="CDD" id="cd12087">
    <property type="entry name" value="TM_EGFR-like"/>
    <property type="match status" value="1"/>
</dbReference>
<feature type="region of interest" description="Disordered" evidence="5">
    <location>
        <begin position="295"/>
        <end position="393"/>
    </location>
</feature>
<evidence type="ECO:0008006" key="9">
    <source>
        <dbReference type="Google" id="ProtNLM"/>
    </source>
</evidence>
<feature type="region of interest" description="Disordered" evidence="5">
    <location>
        <begin position="17"/>
        <end position="53"/>
    </location>
</feature>
<evidence type="ECO:0000313" key="7">
    <source>
        <dbReference type="EMBL" id="KAH7170853.1"/>
    </source>
</evidence>
<reference evidence="7" key="1">
    <citation type="journal article" date="2021" name="Nat. Commun.">
        <title>Genetic determinants of endophytism in the Arabidopsis root mycobiome.</title>
        <authorList>
            <person name="Mesny F."/>
            <person name="Miyauchi S."/>
            <person name="Thiergart T."/>
            <person name="Pickel B."/>
            <person name="Atanasova L."/>
            <person name="Karlsson M."/>
            <person name="Huettel B."/>
            <person name="Barry K.W."/>
            <person name="Haridas S."/>
            <person name="Chen C."/>
            <person name="Bauer D."/>
            <person name="Andreopoulos W."/>
            <person name="Pangilinan J."/>
            <person name="LaButti K."/>
            <person name="Riley R."/>
            <person name="Lipzen A."/>
            <person name="Clum A."/>
            <person name="Drula E."/>
            <person name="Henrissat B."/>
            <person name="Kohler A."/>
            <person name="Grigoriev I.V."/>
            <person name="Martin F.M."/>
            <person name="Hacquard S."/>
        </authorList>
    </citation>
    <scope>NUCLEOTIDE SEQUENCE</scope>
    <source>
        <strain evidence="7">MPI-CAGE-AT-0147</strain>
    </source>
</reference>
<gene>
    <name evidence="7" type="ORF">EDB81DRAFT_181711</name>
</gene>
<dbReference type="GO" id="GO:0016020">
    <property type="term" value="C:membrane"/>
    <property type="evidence" value="ECO:0007669"/>
    <property type="project" value="UniProtKB-SubCell"/>
</dbReference>